<comment type="caution">
    <text evidence="2">The sequence shown here is derived from an EMBL/GenBank/DDBJ whole genome shotgun (WGS) entry which is preliminary data.</text>
</comment>
<evidence type="ECO:0000259" key="1">
    <source>
        <dbReference type="Pfam" id="PF10988"/>
    </source>
</evidence>
<evidence type="ECO:0000313" key="2">
    <source>
        <dbReference type="EMBL" id="MFD2245504.1"/>
    </source>
</evidence>
<dbReference type="RefSeq" id="WP_250429031.1">
    <property type="nucleotide sequence ID" value="NZ_JALPRR010000002.1"/>
</dbReference>
<evidence type="ECO:0000313" key="3">
    <source>
        <dbReference type="Proteomes" id="UP001597374"/>
    </source>
</evidence>
<keyword evidence="3" id="KW-1185">Reference proteome</keyword>
<dbReference type="EMBL" id="JBHUIM010000001">
    <property type="protein sequence ID" value="MFD2245504.1"/>
    <property type="molecule type" value="Genomic_DNA"/>
</dbReference>
<protein>
    <submittedName>
        <fullName evidence="2">Head GIN domain-containing protein</fullName>
    </submittedName>
</protein>
<dbReference type="PANTHER" id="PTHR39200:SF1">
    <property type="entry name" value="AUTO-TRANSPORTER ADHESIN HEAD GIN DOMAIN-CONTAINING PROTEIN-RELATED"/>
    <property type="match status" value="1"/>
</dbReference>
<dbReference type="InterPro" id="IPR021255">
    <property type="entry name" value="DUF2807"/>
</dbReference>
<sequence>MKLIKPILKGCSLLLAAALIFSCDDDDLCIRGEGDVETRVVNLDSFEGVKVNGDSKVYVRKGAQQLVEVKGQPNVLDELETEVSNGIWQLEIDRCLRSHKTVEVFITVPEFRHAEINGDGSIELEENFEAAEFQALLNGSGSIKALTVADKVISRVNGSGYIDLGGEALQHDAFISGSGNIRAFDLPTKTTTVQISASGNAEVTVSETLDVNISGSGNVYYKGDPTITTQISGSGKVIKR</sequence>
<feature type="domain" description="Putative auto-transporter adhesin head GIN" evidence="1">
    <location>
        <begin position="46"/>
        <end position="225"/>
    </location>
</feature>
<accession>A0ABW5CW75</accession>
<proteinExistence type="predicted"/>
<gene>
    <name evidence="2" type="ORF">ACFSKP_04505</name>
</gene>
<reference evidence="3" key="1">
    <citation type="journal article" date="2019" name="Int. J. Syst. Evol. Microbiol.">
        <title>The Global Catalogue of Microorganisms (GCM) 10K type strain sequencing project: providing services to taxonomists for standard genome sequencing and annotation.</title>
        <authorList>
            <consortium name="The Broad Institute Genomics Platform"/>
            <consortium name="The Broad Institute Genome Sequencing Center for Infectious Disease"/>
            <person name="Wu L."/>
            <person name="Ma J."/>
        </authorList>
    </citation>
    <scope>NUCLEOTIDE SEQUENCE [LARGE SCALE GENOMIC DNA]</scope>
    <source>
        <strain evidence="3">CGMCC 4.1782</strain>
    </source>
</reference>
<dbReference type="Pfam" id="PF10988">
    <property type="entry name" value="DUF2807"/>
    <property type="match status" value="1"/>
</dbReference>
<organism evidence="2 3">
    <name type="scientific">Pontibacter ruber</name>
    <dbReference type="NCBI Taxonomy" id="1343895"/>
    <lineage>
        <taxon>Bacteria</taxon>
        <taxon>Pseudomonadati</taxon>
        <taxon>Bacteroidota</taxon>
        <taxon>Cytophagia</taxon>
        <taxon>Cytophagales</taxon>
        <taxon>Hymenobacteraceae</taxon>
        <taxon>Pontibacter</taxon>
    </lineage>
</organism>
<dbReference type="Proteomes" id="UP001597374">
    <property type="component" value="Unassembled WGS sequence"/>
</dbReference>
<name>A0ABW5CW75_9BACT</name>
<dbReference type="PROSITE" id="PS51257">
    <property type="entry name" value="PROKAR_LIPOPROTEIN"/>
    <property type="match status" value="1"/>
</dbReference>
<dbReference type="PANTHER" id="PTHR39200">
    <property type="entry name" value="HYPOTHETICAL EXPORTED PROTEIN"/>
    <property type="match status" value="1"/>
</dbReference>
<dbReference type="Gene3D" id="2.160.20.120">
    <property type="match status" value="1"/>
</dbReference>